<name>A0ACC1SCJ8_9HYPO</name>
<gene>
    <name evidence="1" type="ORF">NM208_g6636</name>
</gene>
<reference evidence="1" key="1">
    <citation type="submission" date="2022-08" db="EMBL/GenBank/DDBJ databases">
        <title>Genome Sequence of Fusarium decemcellulare.</title>
        <authorList>
            <person name="Buettner E."/>
        </authorList>
    </citation>
    <scope>NUCLEOTIDE SEQUENCE</scope>
    <source>
        <strain evidence="1">Babe19</strain>
    </source>
</reference>
<accession>A0ACC1SCJ8</accession>
<keyword evidence="2" id="KW-1185">Reference proteome</keyword>
<evidence type="ECO:0000313" key="2">
    <source>
        <dbReference type="Proteomes" id="UP001148629"/>
    </source>
</evidence>
<proteinExistence type="predicted"/>
<dbReference type="Proteomes" id="UP001148629">
    <property type="component" value="Unassembled WGS sequence"/>
</dbReference>
<evidence type="ECO:0000313" key="1">
    <source>
        <dbReference type="EMBL" id="KAJ3536644.1"/>
    </source>
</evidence>
<organism evidence="1 2">
    <name type="scientific">Fusarium decemcellulare</name>
    <dbReference type="NCBI Taxonomy" id="57161"/>
    <lineage>
        <taxon>Eukaryota</taxon>
        <taxon>Fungi</taxon>
        <taxon>Dikarya</taxon>
        <taxon>Ascomycota</taxon>
        <taxon>Pezizomycotina</taxon>
        <taxon>Sordariomycetes</taxon>
        <taxon>Hypocreomycetidae</taxon>
        <taxon>Hypocreales</taxon>
        <taxon>Nectriaceae</taxon>
        <taxon>Fusarium</taxon>
        <taxon>Fusarium decemcellulare species complex</taxon>
    </lineage>
</organism>
<dbReference type="EMBL" id="JANRMS010000628">
    <property type="protein sequence ID" value="KAJ3536644.1"/>
    <property type="molecule type" value="Genomic_DNA"/>
</dbReference>
<sequence length="541" mass="61488">MSDSNSSETVPNEPNLQDIAAKIDEYRKTMEAKWSGQDLHPWKEYDRAWEPRLRIFHLDQGVGNYTTPNLDRRSNANHLWQDLEEAFGEEARSKPCRRLILLEGMDPRIAEALSIKLSIPPEFWVAHSGREWQLTPLNPSGVQHTSSTYWKVLAPMSFSVVREKEIPTTTTFDIFIGNCYHGGFSPVTPANLTINEPTHVSFWGRHTADGWIAFILMDASVGFLRPKNTPAAEALGTVLLQPVDTDLYPNQPQNFYAVVGSQSSENRIIRPEELSLWDMAVPAYEKETIITTDDPFSSTTIIRNFIYCKWEDYIHKGYSTGNTIWASGMVHIQEPLGITYQQQEDILHRSREIAAEYQKLRVSRQFLQQEALWVRQINRAFRCNDNKYPHSQSDETLSALLLQESGNWTTLLEHIRFIDELISGNMAMYAQRAAMEEAFASRSQAIDSYKQTKAANEQAAAANRTARSSGQLAKIATVAVPCTVAASIFSMNGDFAAGERLFFVYWCVAVPLTVALLSWVIQKDFEEWRRDSNSNKQETKA</sequence>
<comment type="caution">
    <text evidence="1">The sequence shown here is derived from an EMBL/GenBank/DDBJ whole genome shotgun (WGS) entry which is preliminary data.</text>
</comment>
<protein>
    <submittedName>
        <fullName evidence="1">Uncharacterized protein</fullName>
    </submittedName>
</protein>